<dbReference type="Pfam" id="PF20466">
    <property type="entry name" value="MmeI_TRD"/>
    <property type="match status" value="1"/>
</dbReference>
<evidence type="ECO:0000256" key="1">
    <source>
        <dbReference type="ARBA" id="ARBA00011900"/>
    </source>
</evidence>
<dbReference type="AlphaFoldDB" id="C4KAB4"/>
<dbReference type="EMBL" id="CP001281">
    <property type="protein sequence ID" value="ACR01340.1"/>
    <property type="molecule type" value="Genomic_DNA"/>
</dbReference>
<feature type="domain" description="MmeI-like DNA-methyltransferase" evidence="8">
    <location>
        <begin position="395"/>
        <end position="688"/>
    </location>
</feature>
<dbReference type="Pfam" id="PF20465">
    <property type="entry name" value="MmeI_hel"/>
    <property type="match status" value="1"/>
</dbReference>
<sequence length="1018" mass="114318">MHDHPVTSSSTLPQPADSASPAALDAFIARWQRAGGSERANYQLFLAELCELLALPRPDPAGEDTRDNAYVFERRVLMRQPDGSASNGFIDLYRRGAFVLEAKQSGRTLDSSGWDKAMLRAHNQADQYARALPADEGRPPFILVVDVGRNIELYAEFSRSGATYTPYPDPRSHRIRLDDLHREDIRQRLREVWLDPLALDPARRSARVTREIADRLASLARSLEAAGHDPQQVAGFLMRALFTMFAEDVGLLPPRALTELLESLKGQPHTFAPMLEHLWQNMNTGGFSPILRNKVLRFNGGLFAEASAIPLDRDQLELLLKASKADWRYVEPAIFGTLLERALDPRERHKLGAHYTPRAYVERLVLPTVIEPLRAEWREVQAAALTYEQQGKHREAVAEIRTFHRHLCTVRVLDPACGSGNFLYVTLEHLKRLEGEVLNLLHDLGESQGLLELEGVTVDPQQFLGLEINPRAARIAEMVLWIGYLQWHFRTHGSVNPPEPVLRDFRNIEHRDALIEYEREEPVTDEAGRPVTRWDGVSYRKSPITGEDIPDETAQVVQIRYVNPRKAAWPQADYIVGNPPFIGAATMRRALGDGYVDAVRRTWPEVPESADFVMYWWHIASETVRADKARRFGFITTNSIKQTFNRRVVQAQLEAKNPLSLAFAIPDHPWVDAADGAAVRIAMTVGAGGEQDGQLSEVKDERETDQDEIDVTLQTRSGRLHADLRSGANVTGAISLRSNVGISSPGVKLHGAGFIVTPDEARSLGLGTIGGIEHHIRAYRNGRDLTDRPRGVMVIDLFGLTVDEVRTRYPAIYQWVLERVKPERDQNNRAIYRENWWIFGEARRDWRAMSAGLKAHVATVETMKHRVFQLLDANILPDNKVVNVATDDALLLGILGSRLHVAWALAAGSRLGVGNDSVYVKTTCFETFPFPDPSPAQAARIRDLAEQLDAHRKRQQALHPELTLTGMYNVLEKLRAGDTLTPKERTIHEQGLVSVLRELHDALDSAVFEAYGWCDLAA</sequence>
<dbReference type="InterPro" id="IPR046816">
    <property type="entry name" value="MmeI_Mtase"/>
</dbReference>
<evidence type="ECO:0000259" key="5">
    <source>
        <dbReference type="Pfam" id="PF20464"/>
    </source>
</evidence>
<feature type="domain" description="MmeI-like helicase spacer" evidence="6">
    <location>
        <begin position="232"/>
        <end position="303"/>
    </location>
</feature>
<dbReference type="SUPFAM" id="SSF53335">
    <property type="entry name" value="S-adenosyl-L-methionine-dependent methyltransferases"/>
    <property type="match status" value="1"/>
</dbReference>
<dbReference type="REBASE" id="63943">
    <property type="entry name" value="TspMZORF2740P"/>
</dbReference>
<evidence type="ECO:0000259" key="6">
    <source>
        <dbReference type="Pfam" id="PF20465"/>
    </source>
</evidence>
<accession>C4KAB4</accession>
<dbReference type="InterPro" id="IPR050953">
    <property type="entry name" value="N4_N6_ade-DNA_methylase"/>
</dbReference>
<evidence type="ECO:0000313" key="10">
    <source>
        <dbReference type="Proteomes" id="UP000002186"/>
    </source>
</evidence>
<evidence type="ECO:0000256" key="2">
    <source>
        <dbReference type="ARBA" id="ARBA00022603"/>
    </source>
</evidence>
<feature type="domain" description="MmeI-like N-terminal" evidence="5">
    <location>
        <begin position="25"/>
        <end position="225"/>
    </location>
</feature>
<dbReference type="InterPro" id="IPR046820">
    <property type="entry name" value="MmeI_TRD"/>
</dbReference>
<dbReference type="KEGG" id="tmz:Tmz1t_2740"/>
<dbReference type="InterPro" id="IPR046817">
    <property type="entry name" value="MmeI_N"/>
</dbReference>
<evidence type="ECO:0000256" key="4">
    <source>
        <dbReference type="ARBA" id="ARBA00047942"/>
    </source>
</evidence>
<dbReference type="HOGENOM" id="CLU_005831_1_0_4"/>
<keyword evidence="3" id="KW-0808">Transferase</keyword>
<evidence type="ECO:0000313" key="9">
    <source>
        <dbReference type="EMBL" id="ACR01340.1"/>
    </source>
</evidence>
<feature type="domain" description="MmeI-like target recognition" evidence="7">
    <location>
        <begin position="859"/>
        <end position="932"/>
    </location>
</feature>
<dbReference type="PANTHER" id="PTHR33841">
    <property type="entry name" value="DNA METHYLTRANSFERASE YEEA-RELATED"/>
    <property type="match status" value="1"/>
</dbReference>
<dbReference type="GO" id="GO:0003676">
    <property type="term" value="F:nucleic acid binding"/>
    <property type="evidence" value="ECO:0007669"/>
    <property type="project" value="InterPro"/>
</dbReference>
<protein>
    <recommendedName>
        <fullName evidence="1">site-specific DNA-methyltransferase (adenine-specific)</fullName>
        <ecNumber evidence="1">2.1.1.72</ecNumber>
    </recommendedName>
</protein>
<evidence type="ECO:0000256" key="3">
    <source>
        <dbReference type="ARBA" id="ARBA00022679"/>
    </source>
</evidence>
<dbReference type="PANTHER" id="PTHR33841:SF1">
    <property type="entry name" value="DNA METHYLTRANSFERASE A"/>
    <property type="match status" value="1"/>
</dbReference>
<dbReference type="STRING" id="85643.Tmz1t_2740"/>
<dbReference type="GO" id="GO:0032259">
    <property type="term" value="P:methylation"/>
    <property type="evidence" value="ECO:0007669"/>
    <property type="project" value="UniProtKB-KW"/>
</dbReference>
<name>C4KAB4_THASP</name>
<dbReference type="GO" id="GO:0009007">
    <property type="term" value="F:site-specific DNA-methyltransferase (adenine-specific) activity"/>
    <property type="evidence" value="ECO:0007669"/>
    <property type="project" value="UniProtKB-EC"/>
</dbReference>
<dbReference type="InterPro" id="IPR029063">
    <property type="entry name" value="SAM-dependent_MTases_sf"/>
</dbReference>
<dbReference type="Gene3D" id="3.40.50.150">
    <property type="entry name" value="Vaccinia Virus protein VP39"/>
    <property type="match status" value="1"/>
</dbReference>
<dbReference type="RefSeq" id="WP_012585645.1">
    <property type="nucleotide sequence ID" value="NC_011662.2"/>
</dbReference>
<dbReference type="PRINTS" id="PR00507">
    <property type="entry name" value="N12N6MTFRASE"/>
</dbReference>
<keyword evidence="2" id="KW-0489">Methyltransferase</keyword>
<gene>
    <name evidence="9" type="ordered locus">Tmz1t_2740</name>
</gene>
<dbReference type="Proteomes" id="UP000002186">
    <property type="component" value="Chromosome"/>
</dbReference>
<organism evidence="9 10">
    <name type="scientific">Thauera aminoaromatica</name>
    <dbReference type="NCBI Taxonomy" id="164330"/>
    <lineage>
        <taxon>Bacteria</taxon>
        <taxon>Pseudomonadati</taxon>
        <taxon>Pseudomonadota</taxon>
        <taxon>Betaproteobacteria</taxon>
        <taxon>Rhodocyclales</taxon>
        <taxon>Zoogloeaceae</taxon>
        <taxon>Thauera</taxon>
    </lineage>
</organism>
<reference evidence="9 10" key="2">
    <citation type="journal article" date="2012" name="Stand. Genomic Sci.">
        <title>Complete genome sequence of Thauera aminoaromatica strain MZ1T.</title>
        <authorList>
            <person name="Jiang K."/>
            <person name="Sanseverino J."/>
            <person name="Chauhan A."/>
            <person name="Lucas S."/>
            <person name="Copeland A."/>
            <person name="Lapidus A."/>
            <person name="Del Rio T.G."/>
            <person name="Dalin E."/>
            <person name="Tice H."/>
            <person name="Bruce D."/>
            <person name="Goodwin L."/>
            <person name="Pitluck S."/>
            <person name="Sims D."/>
            <person name="Brettin T."/>
            <person name="Detter J.C."/>
            <person name="Han C."/>
            <person name="Chang Y.J."/>
            <person name="Larimer F."/>
            <person name="Land M."/>
            <person name="Hauser L."/>
            <person name="Kyrpides N.C."/>
            <person name="Mikhailova N."/>
            <person name="Moser S."/>
            <person name="Jegier P."/>
            <person name="Close D."/>
            <person name="Debruyn J.M."/>
            <person name="Wang Y."/>
            <person name="Layton A.C."/>
            <person name="Allen M.S."/>
            <person name="Sayler G.S."/>
        </authorList>
    </citation>
    <scope>NUCLEOTIDE SEQUENCE [LARGE SCALE GENOMIC DNA]</scope>
    <source>
        <strain evidence="9 10">MZ1T</strain>
    </source>
</reference>
<proteinExistence type="predicted"/>
<comment type="catalytic activity">
    <reaction evidence="4">
        <text>a 2'-deoxyadenosine in DNA + S-adenosyl-L-methionine = an N(6)-methyl-2'-deoxyadenosine in DNA + S-adenosyl-L-homocysteine + H(+)</text>
        <dbReference type="Rhea" id="RHEA:15197"/>
        <dbReference type="Rhea" id="RHEA-COMP:12418"/>
        <dbReference type="Rhea" id="RHEA-COMP:12419"/>
        <dbReference type="ChEBI" id="CHEBI:15378"/>
        <dbReference type="ChEBI" id="CHEBI:57856"/>
        <dbReference type="ChEBI" id="CHEBI:59789"/>
        <dbReference type="ChEBI" id="CHEBI:90615"/>
        <dbReference type="ChEBI" id="CHEBI:90616"/>
        <dbReference type="EC" id="2.1.1.72"/>
    </reaction>
</comment>
<evidence type="ECO:0000259" key="8">
    <source>
        <dbReference type="Pfam" id="PF20473"/>
    </source>
</evidence>
<dbReference type="InterPro" id="IPR002052">
    <property type="entry name" value="DNA_methylase_N6_adenine_CS"/>
</dbReference>
<dbReference type="Pfam" id="PF20464">
    <property type="entry name" value="MmeI_N"/>
    <property type="match status" value="1"/>
</dbReference>
<reference evidence="10" key="1">
    <citation type="submission" date="2009-05" db="EMBL/GenBank/DDBJ databases">
        <title>Complete sequence of chromosome of Thauera sp. MZ1T.</title>
        <authorList>
            <consortium name="US DOE Joint Genome Institute"/>
            <person name="Lucas S."/>
            <person name="Copeland A."/>
            <person name="Lapidus A."/>
            <person name="Glavina del Rio T."/>
            <person name="Dalin E."/>
            <person name="Tice H."/>
            <person name="Bruce D."/>
            <person name="Goodwin L."/>
            <person name="Pitluck S."/>
            <person name="Sims D."/>
            <person name="Brettin T."/>
            <person name="Detter J.C."/>
            <person name="Han C."/>
            <person name="Larimer F."/>
            <person name="Land M."/>
            <person name="Hauser L."/>
            <person name="Kyrpides N."/>
            <person name="Mikhailova N."/>
            <person name="Sayler G.S."/>
        </authorList>
    </citation>
    <scope>NUCLEOTIDE SEQUENCE [LARGE SCALE GENOMIC DNA]</scope>
    <source>
        <strain evidence="10">MZ1T</strain>
    </source>
</reference>
<keyword evidence="10" id="KW-1185">Reference proteome</keyword>
<dbReference type="PROSITE" id="PS00092">
    <property type="entry name" value="N6_MTASE"/>
    <property type="match status" value="1"/>
</dbReference>
<dbReference type="InterPro" id="IPR046819">
    <property type="entry name" value="MmeI_hel"/>
</dbReference>
<dbReference type="EC" id="2.1.1.72" evidence="1"/>
<evidence type="ECO:0000259" key="7">
    <source>
        <dbReference type="Pfam" id="PF20466"/>
    </source>
</evidence>
<dbReference type="eggNOG" id="COG1002">
    <property type="taxonomic scope" value="Bacteria"/>
</dbReference>
<dbReference type="Pfam" id="PF20473">
    <property type="entry name" value="MmeI_Mtase"/>
    <property type="match status" value="1"/>
</dbReference>